<dbReference type="Proteomes" id="UP000094342">
    <property type="component" value="Unassembled WGS sequence"/>
</dbReference>
<keyword evidence="1" id="KW-0812">Transmembrane</keyword>
<organism evidence="2 3">
    <name type="scientific">Sinorhizobium alkalisoli</name>
    <dbReference type="NCBI Taxonomy" id="1752398"/>
    <lineage>
        <taxon>Bacteria</taxon>
        <taxon>Pseudomonadati</taxon>
        <taxon>Pseudomonadota</taxon>
        <taxon>Alphaproteobacteria</taxon>
        <taxon>Hyphomicrobiales</taxon>
        <taxon>Rhizobiaceae</taxon>
        <taxon>Sinorhizobium/Ensifer group</taxon>
        <taxon>Sinorhizobium</taxon>
    </lineage>
</organism>
<keyword evidence="1" id="KW-0472">Membrane</keyword>
<name>A0A1E3V5Y4_9HYPH</name>
<proteinExistence type="predicted"/>
<evidence type="ECO:0000313" key="2">
    <source>
        <dbReference type="EMBL" id="ODR88939.1"/>
    </source>
</evidence>
<protein>
    <submittedName>
        <fullName evidence="2">Uncharacterized protein</fullName>
    </submittedName>
</protein>
<dbReference type="EMBL" id="LYBW01000062">
    <property type="protein sequence ID" value="ODR88939.1"/>
    <property type="molecule type" value="Genomic_DNA"/>
</dbReference>
<evidence type="ECO:0000313" key="3">
    <source>
        <dbReference type="Proteomes" id="UP000094342"/>
    </source>
</evidence>
<keyword evidence="3" id="KW-1185">Reference proteome</keyword>
<sequence length="61" mass="6722">MGPPVERLASVHPESQAISGGPVFATFLGAVLLWSPLDTTMRMQDACQFYLDTRDVIISKR</sequence>
<accession>A0A1E3V5Y4</accession>
<evidence type="ECO:0000256" key="1">
    <source>
        <dbReference type="SAM" id="Phobius"/>
    </source>
</evidence>
<comment type="caution">
    <text evidence="2">The sequence shown here is derived from an EMBL/GenBank/DDBJ whole genome shotgun (WGS) entry which is preliminary data.</text>
</comment>
<feature type="transmembrane region" description="Helical" evidence="1">
    <location>
        <begin position="16"/>
        <end position="34"/>
    </location>
</feature>
<gene>
    <name evidence="2" type="ORF">A8M32_20865</name>
</gene>
<dbReference type="AlphaFoldDB" id="A0A1E3V5Y4"/>
<reference evidence="3" key="1">
    <citation type="submission" date="2016-05" db="EMBL/GenBank/DDBJ databases">
        <authorList>
            <person name="Li Y."/>
        </authorList>
    </citation>
    <scope>NUCLEOTIDE SEQUENCE [LARGE SCALE GENOMIC DNA]</scope>
    <source>
        <strain evidence="3">YIC4027</strain>
    </source>
</reference>
<keyword evidence="1" id="KW-1133">Transmembrane helix</keyword>